<proteinExistence type="predicted"/>
<sequence>MWVMSPPWSQNKMLLKQSSILEGFRSILLFTKNHFMENNEAIIVNNRFFQF</sequence>
<evidence type="ECO:0000313" key="2">
    <source>
        <dbReference type="Proteomes" id="UP000198596"/>
    </source>
</evidence>
<dbReference type="STRING" id="935223.SAMN04488131_11353"/>
<dbReference type="EMBL" id="FONQ01000013">
    <property type="protein sequence ID" value="SFF26962.1"/>
    <property type="molecule type" value="Genomic_DNA"/>
</dbReference>
<accession>A0A1I2HBD2</accession>
<keyword evidence="2" id="KW-1185">Reference proteome</keyword>
<dbReference type="AlphaFoldDB" id="A0A1I2HBD2"/>
<organism evidence="1 2">
    <name type="scientific">Flavobacterium xueshanense</name>
    <dbReference type="NCBI Taxonomy" id="935223"/>
    <lineage>
        <taxon>Bacteria</taxon>
        <taxon>Pseudomonadati</taxon>
        <taxon>Bacteroidota</taxon>
        <taxon>Flavobacteriia</taxon>
        <taxon>Flavobacteriales</taxon>
        <taxon>Flavobacteriaceae</taxon>
        <taxon>Flavobacterium</taxon>
    </lineage>
</organism>
<evidence type="ECO:0000313" key="1">
    <source>
        <dbReference type="EMBL" id="SFF26962.1"/>
    </source>
</evidence>
<reference evidence="2" key="1">
    <citation type="submission" date="2016-10" db="EMBL/GenBank/DDBJ databases">
        <authorList>
            <person name="Varghese N."/>
            <person name="Submissions S."/>
        </authorList>
    </citation>
    <scope>NUCLEOTIDE SEQUENCE [LARGE SCALE GENOMIC DNA]</scope>
    <source>
        <strain evidence="2">CGMCC 1.9227</strain>
    </source>
</reference>
<protein>
    <submittedName>
        <fullName evidence="1">Uncharacterized protein</fullName>
    </submittedName>
</protein>
<name>A0A1I2HBD2_9FLAO</name>
<gene>
    <name evidence="1" type="ORF">SAMN04488131_11353</name>
</gene>
<dbReference type="Proteomes" id="UP000198596">
    <property type="component" value="Unassembled WGS sequence"/>
</dbReference>